<proteinExistence type="predicted"/>
<feature type="compositionally biased region" description="Basic and acidic residues" evidence="1">
    <location>
        <begin position="18"/>
        <end position="35"/>
    </location>
</feature>
<dbReference type="GO" id="GO:0140359">
    <property type="term" value="F:ABC-type transporter activity"/>
    <property type="evidence" value="ECO:0007669"/>
    <property type="project" value="InterPro"/>
</dbReference>
<feature type="non-terminal residue" evidence="3">
    <location>
        <position position="1"/>
    </location>
</feature>
<keyword evidence="3" id="KW-0547">Nucleotide-binding</keyword>
<dbReference type="SUPFAM" id="SSF52540">
    <property type="entry name" value="P-loop containing nucleoside triphosphate hydrolases"/>
    <property type="match status" value="1"/>
</dbReference>
<dbReference type="InterPro" id="IPR027417">
    <property type="entry name" value="P-loop_NTPase"/>
</dbReference>
<feature type="compositionally biased region" description="Polar residues" evidence="1">
    <location>
        <begin position="8"/>
        <end position="17"/>
    </location>
</feature>
<sequence>LFDFSRHGASSNASQQRLTDRENRDSETVREEMSRGEPLLRVERLRKEYGSGERRLIAVDGVSFQVLAGECFGLLGCNGAGKTSTFRMLSGEQAIDAGDAFVHHTSLRFHWNEAKLMIGYCPQFDAVLDNLTVAETLTLFARLHGILASDVDDVVSSAVDSVGLSAFKQQRVECLR</sequence>
<comment type="caution">
    <text evidence="3">The sequence shown here is derived from an EMBL/GenBank/DDBJ whole genome shotgun (WGS) entry which is preliminary data.</text>
</comment>
<evidence type="ECO:0000256" key="1">
    <source>
        <dbReference type="SAM" id="MobiDB-lite"/>
    </source>
</evidence>
<evidence type="ECO:0000313" key="3">
    <source>
        <dbReference type="EMBL" id="KRX84722.1"/>
    </source>
</evidence>
<evidence type="ECO:0000313" key="4">
    <source>
        <dbReference type="Proteomes" id="UP000054815"/>
    </source>
</evidence>
<dbReference type="GO" id="GO:0005524">
    <property type="term" value="F:ATP binding"/>
    <property type="evidence" value="ECO:0007669"/>
    <property type="project" value="UniProtKB-KW"/>
</dbReference>
<feature type="non-terminal residue" evidence="3">
    <location>
        <position position="176"/>
    </location>
</feature>
<dbReference type="Proteomes" id="UP000054815">
    <property type="component" value="Unassembled WGS sequence"/>
</dbReference>
<dbReference type="PANTHER" id="PTHR19229:SF250">
    <property type="entry name" value="ABC TRANSPORTER DOMAIN-CONTAINING PROTEIN-RELATED"/>
    <property type="match status" value="1"/>
</dbReference>
<dbReference type="GO" id="GO:0016887">
    <property type="term" value="F:ATP hydrolysis activity"/>
    <property type="evidence" value="ECO:0007669"/>
    <property type="project" value="InterPro"/>
</dbReference>
<dbReference type="Pfam" id="PF00005">
    <property type="entry name" value="ABC_tran"/>
    <property type="match status" value="1"/>
</dbReference>
<protein>
    <submittedName>
        <fullName evidence="3">ATP-binding cassette sub-family A member 2</fullName>
    </submittedName>
</protein>
<organism evidence="3 4">
    <name type="scientific">Trichinella pseudospiralis</name>
    <name type="common">Parasitic roundworm</name>
    <dbReference type="NCBI Taxonomy" id="6337"/>
    <lineage>
        <taxon>Eukaryota</taxon>
        <taxon>Metazoa</taxon>
        <taxon>Ecdysozoa</taxon>
        <taxon>Nematoda</taxon>
        <taxon>Enoplea</taxon>
        <taxon>Dorylaimia</taxon>
        <taxon>Trichinellida</taxon>
        <taxon>Trichinellidae</taxon>
        <taxon>Trichinella</taxon>
    </lineage>
</organism>
<dbReference type="Gene3D" id="3.40.50.300">
    <property type="entry name" value="P-loop containing nucleotide triphosphate hydrolases"/>
    <property type="match status" value="1"/>
</dbReference>
<dbReference type="AlphaFoldDB" id="A0A0V0X9M0"/>
<evidence type="ECO:0000259" key="2">
    <source>
        <dbReference type="Pfam" id="PF00005"/>
    </source>
</evidence>
<accession>A0A0V0X9M0</accession>
<reference evidence="3 4" key="1">
    <citation type="submission" date="2015-01" db="EMBL/GenBank/DDBJ databases">
        <title>Evolution of Trichinella species and genotypes.</title>
        <authorList>
            <person name="Korhonen P.K."/>
            <person name="Edoardo P."/>
            <person name="Giuseppe L.R."/>
            <person name="Gasser R.B."/>
        </authorList>
    </citation>
    <scope>NUCLEOTIDE SEQUENCE [LARGE SCALE GENOMIC DNA]</scope>
    <source>
        <strain evidence="3">ISS141</strain>
    </source>
</reference>
<dbReference type="EMBL" id="JYDU01000699">
    <property type="protein sequence ID" value="KRX84722.1"/>
    <property type="molecule type" value="Genomic_DNA"/>
</dbReference>
<dbReference type="PANTHER" id="PTHR19229">
    <property type="entry name" value="ATP-BINDING CASSETTE TRANSPORTER SUBFAMILY A ABCA"/>
    <property type="match status" value="1"/>
</dbReference>
<name>A0A0V0X9M0_TRIPS</name>
<dbReference type="GO" id="GO:0016020">
    <property type="term" value="C:membrane"/>
    <property type="evidence" value="ECO:0007669"/>
    <property type="project" value="InterPro"/>
</dbReference>
<gene>
    <name evidence="3" type="primary">Abca2</name>
    <name evidence="3" type="ORF">T4E_7363</name>
</gene>
<feature type="region of interest" description="Disordered" evidence="1">
    <location>
        <begin position="1"/>
        <end position="35"/>
    </location>
</feature>
<keyword evidence="3" id="KW-0067">ATP-binding</keyword>
<dbReference type="InterPro" id="IPR026082">
    <property type="entry name" value="ABCA"/>
</dbReference>
<dbReference type="STRING" id="6337.A0A0V0X9M0"/>
<dbReference type="InterPro" id="IPR003439">
    <property type="entry name" value="ABC_transporter-like_ATP-bd"/>
</dbReference>
<dbReference type="GO" id="GO:0005319">
    <property type="term" value="F:lipid transporter activity"/>
    <property type="evidence" value="ECO:0007669"/>
    <property type="project" value="TreeGrafter"/>
</dbReference>
<feature type="domain" description="ABC transporter" evidence="2">
    <location>
        <begin position="60"/>
        <end position="172"/>
    </location>
</feature>